<reference evidence="2 3" key="1">
    <citation type="submission" date="2023-01" db="EMBL/GenBank/DDBJ databases">
        <title>Analysis of 21 Apiospora genomes using comparative genomics revels a genus with tremendous synthesis potential of carbohydrate active enzymes and secondary metabolites.</title>
        <authorList>
            <person name="Sorensen T."/>
        </authorList>
    </citation>
    <scope>NUCLEOTIDE SEQUENCE [LARGE SCALE GENOMIC DNA]</scope>
    <source>
        <strain evidence="2 3">CBS 33761</strain>
    </source>
</reference>
<feature type="region of interest" description="Disordered" evidence="1">
    <location>
        <begin position="1"/>
        <end position="31"/>
    </location>
</feature>
<sequence>MPASYSAVPTDATLLWADGDGDEDEDEEETYPGLDRGLRRLIGRMMARNYKDCPLLEDILFEASNAARRTARDYPGYEEEESDEACARFVRQFFFDAPPEAERSGGGDGDVFFDAQEGLNRQEPYDLEEMIVGVEITPPLWTPASPPKTVW</sequence>
<keyword evidence="3" id="KW-1185">Reference proteome</keyword>
<feature type="compositionally biased region" description="Acidic residues" evidence="1">
    <location>
        <begin position="19"/>
        <end position="30"/>
    </location>
</feature>
<gene>
    <name evidence="2" type="ORF">PG993_015265</name>
</gene>
<evidence type="ECO:0000256" key="1">
    <source>
        <dbReference type="SAM" id="MobiDB-lite"/>
    </source>
</evidence>
<dbReference type="Proteomes" id="UP001444661">
    <property type="component" value="Unassembled WGS sequence"/>
</dbReference>
<evidence type="ECO:0000313" key="2">
    <source>
        <dbReference type="EMBL" id="KAK8017076.1"/>
    </source>
</evidence>
<proteinExistence type="predicted"/>
<dbReference type="EMBL" id="JAQQWK010000014">
    <property type="protein sequence ID" value="KAK8017076.1"/>
    <property type="molecule type" value="Genomic_DNA"/>
</dbReference>
<accession>A0ABR1RR87</accession>
<name>A0ABR1RR87_9PEZI</name>
<evidence type="ECO:0000313" key="3">
    <source>
        <dbReference type="Proteomes" id="UP001444661"/>
    </source>
</evidence>
<organism evidence="2 3">
    <name type="scientific">Apiospora rasikravindrae</name>
    <dbReference type="NCBI Taxonomy" id="990691"/>
    <lineage>
        <taxon>Eukaryota</taxon>
        <taxon>Fungi</taxon>
        <taxon>Dikarya</taxon>
        <taxon>Ascomycota</taxon>
        <taxon>Pezizomycotina</taxon>
        <taxon>Sordariomycetes</taxon>
        <taxon>Xylariomycetidae</taxon>
        <taxon>Amphisphaeriales</taxon>
        <taxon>Apiosporaceae</taxon>
        <taxon>Apiospora</taxon>
    </lineage>
</organism>
<protein>
    <submittedName>
        <fullName evidence="2">Uncharacterized protein</fullName>
    </submittedName>
</protein>
<comment type="caution">
    <text evidence="2">The sequence shown here is derived from an EMBL/GenBank/DDBJ whole genome shotgun (WGS) entry which is preliminary data.</text>
</comment>